<dbReference type="GO" id="GO:0003723">
    <property type="term" value="F:RNA binding"/>
    <property type="evidence" value="ECO:0007669"/>
    <property type="project" value="InterPro"/>
</dbReference>
<protein>
    <submittedName>
        <fullName evidence="4">RNA methyltransferase</fullName>
    </submittedName>
</protein>
<dbReference type="CDD" id="cd18095">
    <property type="entry name" value="SpoU-like_rRNA-MTase"/>
    <property type="match status" value="1"/>
</dbReference>
<evidence type="ECO:0000256" key="3">
    <source>
        <dbReference type="ARBA" id="ARBA00022679"/>
    </source>
</evidence>
<dbReference type="GO" id="GO:0005737">
    <property type="term" value="C:cytoplasm"/>
    <property type="evidence" value="ECO:0007669"/>
    <property type="project" value="UniProtKB-ARBA"/>
</dbReference>
<comment type="similarity">
    <text evidence="1">Belongs to the class IV-like SAM-binding methyltransferase superfamily. RNA methyltransferase TrmH family.</text>
</comment>
<dbReference type="EMBL" id="QRMZ01000009">
    <property type="protein sequence ID" value="RHK06551.1"/>
    <property type="molecule type" value="Genomic_DNA"/>
</dbReference>
<dbReference type="InterPro" id="IPR051259">
    <property type="entry name" value="rRNA_Methyltransferase"/>
</dbReference>
<dbReference type="InterPro" id="IPR053888">
    <property type="entry name" value="MRM3-like_sub_bind"/>
</dbReference>
<dbReference type="InterPro" id="IPR029064">
    <property type="entry name" value="Ribosomal_eL30-like_sf"/>
</dbReference>
<sequence length="253" mass="27707">MKEIQSKKNTFIKEIKKLTQKKHRTQTNTYLIDGWHLVQEALHAQVPIKALLVTPRGLSEANGQLDDYQEESYLITEEIAAMLSDLPTPQGIFAVVEKQEQDLQTLTGNWLILDNVQDPGNVGTMIRTADAAGFSGVFLGEGTADLYSTKVLRSMQGSNYHLPIVEGAIPPFLKQLQAAGVAIYGTELNKEAVPYTELPKEQAAAFILGNEGQGVNQELLALTDKNLYIPIYGQAESLNVAIAAGILMYFAVS</sequence>
<dbReference type="Proteomes" id="UP000286288">
    <property type="component" value="Unassembled WGS sequence"/>
</dbReference>
<dbReference type="InterPro" id="IPR029026">
    <property type="entry name" value="tRNA_m1G_MTases_N"/>
</dbReference>
<dbReference type="Gene3D" id="3.40.1280.10">
    <property type="match status" value="1"/>
</dbReference>
<dbReference type="GO" id="GO:0008173">
    <property type="term" value="F:RNA methyltransferase activity"/>
    <property type="evidence" value="ECO:0007669"/>
    <property type="project" value="InterPro"/>
</dbReference>
<accession>A0A415ETD7</accession>
<evidence type="ECO:0000256" key="2">
    <source>
        <dbReference type="ARBA" id="ARBA00022603"/>
    </source>
</evidence>
<gene>
    <name evidence="4" type="ORF">DW084_08330</name>
</gene>
<dbReference type="GO" id="GO:0032259">
    <property type="term" value="P:methylation"/>
    <property type="evidence" value="ECO:0007669"/>
    <property type="project" value="UniProtKB-KW"/>
</dbReference>
<dbReference type="Pfam" id="PF00588">
    <property type="entry name" value="SpoU_methylase"/>
    <property type="match status" value="1"/>
</dbReference>
<reference evidence="4 5" key="1">
    <citation type="submission" date="2018-08" db="EMBL/GenBank/DDBJ databases">
        <title>A genome reference for cultivated species of the human gut microbiota.</title>
        <authorList>
            <person name="Zou Y."/>
            <person name="Xue W."/>
            <person name="Luo G."/>
        </authorList>
    </citation>
    <scope>NUCLEOTIDE SEQUENCE [LARGE SCALE GENOMIC DNA]</scope>
    <source>
        <strain evidence="4 5">AF48-16</strain>
    </source>
</reference>
<dbReference type="SMART" id="SM00967">
    <property type="entry name" value="SpoU_sub_bind"/>
    <property type="match status" value="1"/>
</dbReference>
<dbReference type="SUPFAM" id="SSF75217">
    <property type="entry name" value="alpha/beta knot"/>
    <property type="match status" value="1"/>
</dbReference>
<organism evidence="4 5">
    <name type="scientific">Enterococcus casseliflavus</name>
    <name type="common">Enterococcus flavescens</name>
    <dbReference type="NCBI Taxonomy" id="37734"/>
    <lineage>
        <taxon>Bacteria</taxon>
        <taxon>Bacillati</taxon>
        <taxon>Bacillota</taxon>
        <taxon>Bacilli</taxon>
        <taxon>Lactobacillales</taxon>
        <taxon>Enterococcaceae</taxon>
        <taxon>Enterococcus</taxon>
    </lineage>
</organism>
<name>A0A415ETD7_ENTCA</name>
<dbReference type="SUPFAM" id="SSF55315">
    <property type="entry name" value="L30e-like"/>
    <property type="match status" value="1"/>
</dbReference>
<dbReference type="InterPro" id="IPR029028">
    <property type="entry name" value="Alpha/beta_knot_MTases"/>
</dbReference>
<dbReference type="PANTHER" id="PTHR43191">
    <property type="entry name" value="RRNA METHYLTRANSFERASE 3"/>
    <property type="match status" value="1"/>
</dbReference>
<comment type="caution">
    <text evidence="4">The sequence shown here is derived from an EMBL/GenBank/DDBJ whole genome shotgun (WGS) entry which is preliminary data.</text>
</comment>
<dbReference type="InterPro" id="IPR001537">
    <property type="entry name" value="SpoU_MeTrfase"/>
</dbReference>
<keyword evidence="3 4" id="KW-0808">Transferase</keyword>
<dbReference type="Gene3D" id="3.30.1330.30">
    <property type="match status" value="1"/>
</dbReference>
<keyword evidence="2 4" id="KW-0489">Methyltransferase</keyword>
<evidence type="ECO:0000313" key="4">
    <source>
        <dbReference type="EMBL" id="RHK06551.1"/>
    </source>
</evidence>
<proteinExistence type="inferred from homology"/>
<dbReference type="AlphaFoldDB" id="A0A415ETD7"/>
<evidence type="ECO:0000313" key="5">
    <source>
        <dbReference type="Proteomes" id="UP000286288"/>
    </source>
</evidence>
<dbReference type="InterPro" id="IPR013123">
    <property type="entry name" value="SpoU_subst-bd"/>
</dbReference>
<dbReference type="GO" id="GO:0006396">
    <property type="term" value="P:RNA processing"/>
    <property type="evidence" value="ECO:0007669"/>
    <property type="project" value="InterPro"/>
</dbReference>
<dbReference type="PANTHER" id="PTHR43191:SF2">
    <property type="entry name" value="RRNA METHYLTRANSFERASE 3, MITOCHONDRIAL"/>
    <property type="match status" value="1"/>
</dbReference>
<dbReference type="Pfam" id="PF22435">
    <property type="entry name" value="MRM3-like_sub_bind"/>
    <property type="match status" value="1"/>
</dbReference>
<evidence type="ECO:0000256" key="1">
    <source>
        <dbReference type="ARBA" id="ARBA00007228"/>
    </source>
</evidence>
<dbReference type="RefSeq" id="WP_074933054.1">
    <property type="nucleotide sequence ID" value="NZ_CAXOEX010000015.1"/>
</dbReference>